<dbReference type="SMART" id="SM00935">
    <property type="entry name" value="OmpH"/>
    <property type="match status" value="1"/>
</dbReference>
<evidence type="ECO:0000256" key="4">
    <source>
        <dbReference type="SAM" id="SignalP"/>
    </source>
</evidence>
<evidence type="ECO:0000256" key="2">
    <source>
        <dbReference type="ARBA" id="ARBA00022729"/>
    </source>
</evidence>
<feature type="coiled-coil region" evidence="3">
    <location>
        <begin position="55"/>
        <end position="114"/>
    </location>
</feature>
<reference evidence="5 6" key="1">
    <citation type="journal article" date="2015" name="Int. J. Syst. Evol. Microbiol.">
        <title>Acinetobacter equi sp. nov. isolated from horse faeces.</title>
        <authorList>
            <person name="Poppel M.T."/>
            <person name="Skiebe E."/>
            <person name="Laue M."/>
            <person name="Bergmann H."/>
            <person name="Ebersberger I."/>
            <person name="Garn T."/>
            <person name="Fruth A."/>
            <person name="Baumgardt S."/>
            <person name="Busse H.J."/>
            <person name="Wilharm G."/>
        </authorList>
    </citation>
    <scope>NUCLEOTIDE SEQUENCE [LARGE SCALE GENOMIC DNA]</scope>
    <source>
        <strain evidence="5 6">114</strain>
    </source>
</reference>
<proteinExistence type="inferred from homology"/>
<dbReference type="STRING" id="1324350.AOY20_12170"/>
<feature type="chain" id="PRO_5006040178" description="OmpH family outer membrane protein" evidence="4">
    <location>
        <begin position="20"/>
        <end position="163"/>
    </location>
</feature>
<dbReference type="SUPFAM" id="SSF111384">
    <property type="entry name" value="OmpH-like"/>
    <property type="match status" value="1"/>
</dbReference>
<dbReference type="Pfam" id="PF03938">
    <property type="entry name" value="OmpH"/>
    <property type="match status" value="1"/>
</dbReference>
<dbReference type="EMBL" id="CP012808">
    <property type="protein sequence ID" value="ALH96230.1"/>
    <property type="molecule type" value="Genomic_DNA"/>
</dbReference>
<dbReference type="GO" id="GO:0050821">
    <property type="term" value="P:protein stabilization"/>
    <property type="evidence" value="ECO:0007669"/>
    <property type="project" value="TreeGrafter"/>
</dbReference>
<accession>A0A0N9WFK5</accession>
<dbReference type="InterPro" id="IPR005632">
    <property type="entry name" value="Chaperone_Skp"/>
</dbReference>
<dbReference type="GO" id="GO:0051082">
    <property type="term" value="F:unfolded protein binding"/>
    <property type="evidence" value="ECO:0007669"/>
    <property type="project" value="InterPro"/>
</dbReference>
<dbReference type="Gene3D" id="3.30.910.20">
    <property type="entry name" value="Skp domain"/>
    <property type="match status" value="1"/>
</dbReference>
<evidence type="ECO:0000256" key="1">
    <source>
        <dbReference type="ARBA" id="ARBA00009091"/>
    </source>
</evidence>
<comment type="similarity">
    <text evidence="1">Belongs to the Skp family.</text>
</comment>
<keyword evidence="2 4" id="KW-0732">Signal</keyword>
<organism evidence="5 6">
    <name type="scientific">Acinetobacter equi</name>
    <dbReference type="NCBI Taxonomy" id="1324350"/>
    <lineage>
        <taxon>Bacteria</taxon>
        <taxon>Pseudomonadati</taxon>
        <taxon>Pseudomonadota</taxon>
        <taxon>Gammaproteobacteria</taxon>
        <taxon>Moraxellales</taxon>
        <taxon>Moraxellaceae</taxon>
        <taxon>Acinetobacter</taxon>
    </lineage>
</organism>
<dbReference type="PANTHER" id="PTHR35089:SF1">
    <property type="entry name" value="CHAPERONE PROTEIN SKP"/>
    <property type="match status" value="1"/>
</dbReference>
<name>A0A0N9WFK5_9GAMM</name>
<sequence length="163" mass="18174">MKKLVASLIIGLAFSAAQAADIGVVDIEKLVQSSAYLKQQQQAFQQSVKPQTTQIEQLQKDLSALQQTAQTNTKLSDAEKQKMSAEFETKARKLETLQQEVQSKAQTSMQATQKTFETRVKTVAEQLRQENKLDAVLNKTAVLAIDSKYDLTDKMLQKVNAIK</sequence>
<dbReference type="GO" id="GO:0005829">
    <property type="term" value="C:cytosol"/>
    <property type="evidence" value="ECO:0007669"/>
    <property type="project" value="TreeGrafter"/>
</dbReference>
<dbReference type="RefSeq" id="WP_054582113.1">
    <property type="nucleotide sequence ID" value="NZ_CP012808.1"/>
</dbReference>
<dbReference type="AlphaFoldDB" id="A0A0N9WFK5"/>
<dbReference type="PANTHER" id="PTHR35089">
    <property type="entry name" value="CHAPERONE PROTEIN SKP"/>
    <property type="match status" value="1"/>
</dbReference>
<dbReference type="OrthoDB" id="6717293at2"/>
<keyword evidence="3" id="KW-0175">Coiled coil</keyword>
<protein>
    <recommendedName>
        <fullName evidence="7">OmpH family outer membrane protein</fullName>
    </recommendedName>
</protein>
<evidence type="ECO:0000313" key="5">
    <source>
        <dbReference type="EMBL" id="ALH96230.1"/>
    </source>
</evidence>
<evidence type="ECO:0000256" key="3">
    <source>
        <dbReference type="SAM" id="Coils"/>
    </source>
</evidence>
<keyword evidence="6" id="KW-1185">Reference proteome</keyword>
<gene>
    <name evidence="5" type="ORF">AOY20_12170</name>
</gene>
<dbReference type="InterPro" id="IPR024930">
    <property type="entry name" value="Skp_dom_sf"/>
</dbReference>
<feature type="signal peptide" evidence="4">
    <location>
        <begin position="1"/>
        <end position="19"/>
    </location>
</feature>
<evidence type="ECO:0008006" key="7">
    <source>
        <dbReference type="Google" id="ProtNLM"/>
    </source>
</evidence>
<dbReference type="Proteomes" id="UP000064939">
    <property type="component" value="Chromosome"/>
</dbReference>
<dbReference type="KEGG" id="aei:AOY20_12170"/>
<evidence type="ECO:0000313" key="6">
    <source>
        <dbReference type="Proteomes" id="UP000064939"/>
    </source>
</evidence>